<dbReference type="GO" id="GO:0006865">
    <property type="term" value="P:amino acid transport"/>
    <property type="evidence" value="ECO:0007669"/>
    <property type="project" value="UniProtKB-KW"/>
</dbReference>
<evidence type="ECO:0000313" key="7">
    <source>
        <dbReference type="EMBL" id="BAG45622.1"/>
    </source>
</evidence>
<evidence type="ECO:0000256" key="3">
    <source>
        <dbReference type="ARBA" id="ARBA00022729"/>
    </source>
</evidence>
<reference evidence="7 8" key="1">
    <citation type="submission" date="2007-04" db="EMBL/GenBank/DDBJ databases">
        <title>Complete genome sequence of Burkholderia multivorans ATCC 17616.</title>
        <authorList>
            <person name="Ohtsubo Y."/>
            <person name="Yamashita A."/>
            <person name="Kurokawa K."/>
            <person name="Takami H."/>
            <person name="Yuhara S."/>
            <person name="Nishiyama E."/>
            <person name="Endo R."/>
            <person name="Miyazaki R."/>
            <person name="Ono A."/>
            <person name="Yano K."/>
            <person name="Ito M."/>
            <person name="Sota M."/>
            <person name="Yuji N."/>
            <person name="Hattori M."/>
            <person name="Tsuda M."/>
        </authorList>
    </citation>
    <scope>NUCLEOTIDE SEQUENCE [LARGE SCALE GENOMIC DNA]</scope>
    <source>
        <strain evidence="8">ATCC 17616 / 249</strain>
    </source>
</reference>
<dbReference type="RefSeq" id="WP_011881642.1">
    <property type="nucleotide sequence ID" value="NC_010086.1"/>
</dbReference>
<dbReference type="PRINTS" id="PR00337">
    <property type="entry name" value="LEUILEVALBP"/>
</dbReference>
<dbReference type="STRING" id="395019.BMULJ_03759"/>
<dbReference type="KEGG" id="bmj:BMULJ_03759"/>
<gene>
    <name evidence="7" type="primary">livK</name>
    <name evidence="7" type="ordered locus">BMULJ_03759</name>
</gene>
<dbReference type="InterPro" id="IPR028081">
    <property type="entry name" value="Leu-bd"/>
</dbReference>
<name>A0A0H3KKS2_BURM1</name>
<dbReference type="SUPFAM" id="SSF53822">
    <property type="entry name" value="Periplasmic binding protein-like I"/>
    <property type="match status" value="1"/>
</dbReference>
<evidence type="ECO:0000259" key="6">
    <source>
        <dbReference type="Pfam" id="PF13458"/>
    </source>
</evidence>
<dbReference type="EMBL" id="AP009386">
    <property type="protein sequence ID" value="BAG45622.1"/>
    <property type="molecule type" value="Genomic_DNA"/>
</dbReference>
<dbReference type="Proteomes" id="UP000008815">
    <property type="component" value="Chromosome 2"/>
</dbReference>
<dbReference type="eggNOG" id="COG0683">
    <property type="taxonomic scope" value="Bacteria"/>
</dbReference>
<accession>A0A0H3KKS2</accession>
<dbReference type="Pfam" id="PF13458">
    <property type="entry name" value="Peripla_BP_6"/>
    <property type="match status" value="1"/>
</dbReference>
<dbReference type="InterPro" id="IPR000709">
    <property type="entry name" value="Leu_Ile_Val-bd"/>
</dbReference>
<keyword evidence="3 5" id="KW-0732">Signal</keyword>
<keyword evidence="2" id="KW-0813">Transport</keyword>
<feature type="domain" description="Leucine-binding protein" evidence="6">
    <location>
        <begin position="32"/>
        <end position="356"/>
    </location>
</feature>
<keyword evidence="8" id="KW-1185">Reference proteome</keyword>
<organism evidence="7 8">
    <name type="scientific">Burkholderia multivorans (strain ATCC 17616 / 249)</name>
    <dbReference type="NCBI Taxonomy" id="395019"/>
    <lineage>
        <taxon>Bacteria</taxon>
        <taxon>Pseudomonadati</taxon>
        <taxon>Pseudomonadota</taxon>
        <taxon>Betaproteobacteria</taxon>
        <taxon>Burkholderiales</taxon>
        <taxon>Burkholderiaceae</taxon>
        <taxon>Burkholderia</taxon>
        <taxon>Burkholderia cepacia complex</taxon>
    </lineage>
</organism>
<dbReference type="AlphaFoldDB" id="A0A0H3KKS2"/>
<sequence length="382" mass="40063">MKSIELKRTLIGATALLATFTVSVAHADDVIVKIGHVAPLTGSAAYQGKDSENGAQLAIDEINQKGLVIAGKHVHLVLDPQDDAGDPRQATQVAQKLIDDGVVAVVGHMNSGTSIPAAAVYSAAGVPQISPAATNPDYTRQGFKTTFRLVATDAKQGPALASYAVNSLHAKRFAIADDATAYGQGLATEFEKTVKAAGGVVVAREASNDKAIDFKAILTRIKSERPDVIMYGGMYATGGPLLKQASALGIKNPVLGGDGVCTEQVVELAGDAVKQLVCSEPGLALSKMPKGAVFAQRYEARFHGSVQQHAPFSYDAVYVIVDAMKRANSVEAAKLLAALPATSYDGVTGHIAFDSHGDLRQSSITLYDYRSNKKSVLDAVQM</sequence>
<dbReference type="PANTHER" id="PTHR47151">
    <property type="entry name" value="LEU/ILE/VAL-BINDING ABC TRANSPORTER SUBUNIT"/>
    <property type="match status" value="1"/>
</dbReference>
<evidence type="ECO:0000256" key="4">
    <source>
        <dbReference type="ARBA" id="ARBA00022970"/>
    </source>
</evidence>
<evidence type="ECO:0000256" key="2">
    <source>
        <dbReference type="ARBA" id="ARBA00022448"/>
    </source>
</evidence>
<evidence type="ECO:0000256" key="5">
    <source>
        <dbReference type="SAM" id="SignalP"/>
    </source>
</evidence>
<feature type="signal peptide" evidence="5">
    <location>
        <begin position="1"/>
        <end position="27"/>
    </location>
</feature>
<keyword evidence="4" id="KW-0029">Amino-acid transport</keyword>
<comment type="similarity">
    <text evidence="1">Belongs to the leucine-binding protein family.</text>
</comment>
<feature type="chain" id="PRO_5002613850" evidence="5">
    <location>
        <begin position="28"/>
        <end position="382"/>
    </location>
</feature>
<dbReference type="KEGG" id="bmu:Bmul_4758"/>
<proteinExistence type="inferred from homology"/>
<dbReference type="Gene3D" id="3.40.50.2300">
    <property type="match status" value="2"/>
</dbReference>
<dbReference type="PANTHER" id="PTHR47151:SF2">
    <property type="entry name" value="AMINO ACID BINDING PROTEIN"/>
    <property type="match status" value="1"/>
</dbReference>
<dbReference type="HOGENOM" id="CLU_027128_6_0_4"/>
<dbReference type="CDD" id="cd06342">
    <property type="entry name" value="PBP1_ABC_LIVBP-like"/>
    <property type="match status" value="1"/>
</dbReference>
<dbReference type="InterPro" id="IPR028082">
    <property type="entry name" value="Peripla_BP_I"/>
</dbReference>
<evidence type="ECO:0000256" key="1">
    <source>
        <dbReference type="ARBA" id="ARBA00010062"/>
    </source>
</evidence>
<evidence type="ECO:0000313" key="8">
    <source>
        <dbReference type="Proteomes" id="UP000008815"/>
    </source>
</evidence>
<protein>
    <submittedName>
        <fullName evidence="7">Branched-chain amino acid transport system substrate-binding protein</fullName>
    </submittedName>
</protein>